<dbReference type="Gene3D" id="3.40.50.1820">
    <property type="entry name" value="alpha/beta hydrolase"/>
    <property type="match status" value="1"/>
</dbReference>
<dbReference type="SUPFAM" id="SSF53474">
    <property type="entry name" value="alpha/beta-Hydrolases"/>
    <property type="match status" value="1"/>
</dbReference>
<accession>A0A6A6CJ86</accession>
<dbReference type="PANTHER" id="PTHR48081">
    <property type="entry name" value="AB HYDROLASE SUPERFAMILY PROTEIN C4A8.06C"/>
    <property type="match status" value="1"/>
</dbReference>
<proteinExistence type="predicted"/>
<dbReference type="EMBL" id="ML993594">
    <property type="protein sequence ID" value="KAF2167205.1"/>
    <property type="molecule type" value="Genomic_DNA"/>
</dbReference>
<evidence type="ECO:0000259" key="2">
    <source>
        <dbReference type="Pfam" id="PF07859"/>
    </source>
</evidence>
<dbReference type="InterPro" id="IPR013094">
    <property type="entry name" value="AB_hydrolase_3"/>
</dbReference>
<dbReference type="InterPro" id="IPR050300">
    <property type="entry name" value="GDXG_lipolytic_enzyme"/>
</dbReference>
<dbReference type="InterPro" id="IPR029058">
    <property type="entry name" value="AB_hydrolase_fold"/>
</dbReference>
<dbReference type="OrthoDB" id="408631at2759"/>
<protein>
    <recommendedName>
        <fullName evidence="2">Alpha/beta hydrolase fold-3 domain-containing protein</fullName>
    </recommendedName>
</protein>
<dbReference type="RefSeq" id="XP_033668094.1">
    <property type="nucleotide sequence ID" value="XM_033806425.1"/>
</dbReference>
<sequence>MITDQDRQKVIDGRHGLEDLEKSLVKALGPLSSNIDEFYKTITLPSSHKAELKVWRSKSTPAADRPLILMFHGGGFAAGSIEMCTRPGREFAEDFGAVVVSSSYRLAPENPFPASVSDGMDVARWLSTHAAEELGASLEKGFIVGGLSAGGNIAAVIAHQLKHEALQFPITGSFIGIAPLLIESTVPAQYKHLWTSRTDNPKGNPHFGYKGDERMVELLQADPASPLYSPTNDLAGLGGLPRTYFQLGDNDPLRDDCVVYAKALEDAGVQVKMDIIPDIGHECFSIWYNEEEGSPKELKTKTMEGIAWLLGRTYSETG</sequence>
<evidence type="ECO:0000256" key="1">
    <source>
        <dbReference type="ARBA" id="ARBA00022801"/>
    </source>
</evidence>
<keyword evidence="4" id="KW-1185">Reference proteome</keyword>
<evidence type="ECO:0000313" key="3">
    <source>
        <dbReference type="EMBL" id="KAF2167205.1"/>
    </source>
</evidence>
<evidence type="ECO:0000313" key="4">
    <source>
        <dbReference type="Proteomes" id="UP000799537"/>
    </source>
</evidence>
<feature type="domain" description="Alpha/beta hydrolase fold-3" evidence="2">
    <location>
        <begin position="68"/>
        <end position="284"/>
    </location>
</feature>
<dbReference type="GeneID" id="54559697"/>
<keyword evidence="1" id="KW-0378">Hydrolase</keyword>
<name>A0A6A6CJ86_ZASCE</name>
<dbReference type="Pfam" id="PF07859">
    <property type="entry name" value="Abhydrolase_3"/>
    <property type="match status" value="1"/>
</dbReference>
<organism evidence="3 4">
    <name type="scientific">Zasmidium cellare ATCC 36951</name>
    <dbReference type="NCBI Taxonomy" id="1080233"/>
    <lineage>
        <taxon>Eukaryota</taxon>
        <taxon>Fungi</taxon>
        <taxon>Dikarya</taxon>
        <taxon>Ascomycota</taxon>
        <taxon>Pezizomycotina</taxon>
        <taxon>Dothideomycetes</taxon>
        <taxon>Dothideomycetidae</taxon>
        <taxon>Mycosphaerellales</taxon>
        <taxon>Mycosphaerellaceae</taxon>
        <taxon>Zasmidium</taxon>
    </lineage>
</organism>
<dbReference type="AlphaFoldDB" id="A0A6A6CJ86"/>
<reference evidence="3" key="1">
    <citation type="journal article" date="2020" name="Stud. Mycol.">
        <title>101 Dothideomycetes genomes: a test case for predicting lifestyles and emergence of pathogens.</title>
        <authorList>
            <person name="Haridas S."/>
            <person name="Albert R."/>
            <person name="Binder M."/>
            <person name="Bloem J."/>
            <person name="Labutti K."/>
            <person name="Salamov A."/>
            <person name="Andreopoulos B."/>
            <person name="Baker S."/>
            <person name="Barry K."/>
            <person name="Bills G."/>
            <person name="Bluhm B."/>
            <person name="Cannon C."/>
            <person name="Castanera R."/>
            <person name="Culley D."/>
            <person name="Daum C."/>
            <person name="Ezra D."/>
            <person name="Gonzalez J."/>
            <person name="Henrissat B."/>
            <person name="Kuo A."/>
            <person name="Liang C."/>
            <person name="Lipzen A."/>
            <person name="Lutzoni F."/>
            <person name="Magnuson J."/>
            <person name="Mondo S."/>
            <person name="Nolan M."/>
            <person name="Ohm R."/>
            <person name="Pangilinan J."/>
            <person name="Park H.-J."/>
            <person name="Ramirez L."/>
            <person name="Alfaro M."/>
            <person name="Sun H."/>
            <person name="Tritt A."/>
            <person name="Yoshinaga Y."/>
            <person name="Zwiers L.-H."/>
            <person name="Turgeon B."/>
            <person name="Goodwin S."/>
            <person name="Spatafora J."/>
            <person name="Crous P."/>
            <person name="Grigoriev I."/>
        </authorList>
    </citation>
    <scope>NUCLEOTIDE SEQUENCE</scope>
    <source>
        <strain evidence="3">ATCC 36951</strain>
    </source>
</reference>
<dbReference type="PANTHER" id="PTHR48081:SF8">
    <property type="entry name" value="ALPHA_BETA HYDROLASE FOLD-3 DOMAIN-CONTAINING PROTEIN-RELATED"/>
    <property type="match status" value="1"/>
</dbReference>
<dbReference type="GO" id="GO:0016787">
    <property type="term" value="F:hydrolase activity"/>
    <property type="evidence" value="ECO:0007669"/>
    <property type="project" value="UniProtKB-KW"/>
</dbReference>
<gene>
    <name evidence="3" type="ORF">M409DRAFT_22634</name>
</gene>
<dbReference type="Proteomes" id="UP000799537">
    <property type="component" value="Unassembled WGS sequence"/>
</dbReference>